<evidence type="ECO:0000313" key="1">
    <source>
        <dbReference type="EMBL" id="GIX78753.1"/>
    </source>
</evidence>
<protein>
    <recommendedName>
        <fullName evidence="3">Ribosomal protein L5</fullName>
    </recommendedName>
</protein>
<name>A0AAV4N416_CAEEX</name>
<evidence type="ECO:0008006" key="3">
    <source>
        <dbReference type="Google" id="ProtNLM"/>
    </source>
</evidence>
<proteinExistence type="predicted"/>
<gene>
    <name evidence="1" type="ORF">CEXT_311371</name>
</gene>
<keyword evidence="2" id="KW-1185">Reference proteome</keyword>
<comment type="caution">
    <text evidence="1">The sequence shown here is derived from an EMBL/GenBank/DDBJ whole genome shotgun (WGS) entry which is preliminary data.</text>
</comment>
<dbReference type="AlphaFoldDB" id="A0AAV4N416"/>
<organism evidence="1 2">
    <name type="scientific">Caerostris extrusa</name>
    <name type="common">Bark spider</name>
    <name type="synonym">Caerostris bankana</name>
    <dbReference type="NCBI Taxonomy" id="172846"/>
    <lineage>
        <taxon>Eukaryota</taxon>
        <taxon>Metazoa</taxon>
        <taxon>Ecdysozoa</taxon>
        <taxon>Arthropoda</taxon>
        <taxon>Chelicerata</taxon>
        <taxon>Arachnida</taxon>
        <taxon>Araneae</taxon>
        <taxon>Araneomorphae</taxon>
        <taxon>Entelegynae</taxon>
        <taxon>Araneoidea</taxon>
        <taxon>Araneidae</taxon>
        <taxon>Caerostris</taxon>
    </lineage>
</organism>
<dbReference type="Proteomes" id="UP001054945">
    <property type="component" value="Unassembled WGS sequence"/>
</dbReference>
<evidence type="ECO:0000313" key="2">
    <source>
        <dbReference type="Proteomes" id="UP001054945"/>
    </source>
</evidence>
<reference evidence="1 2" key="1">
    <citation type="submission" date="2021-06" db="EMBL/GenBank/DDBJ databases">
        <title>Caerostris extrusa draft genome.</title>
        <authorList>
            <person name="Kono N."/>
            <person name="Arakawa K."/>
        </authorList>
    </citation>
    <scope>NUCLEOTIDE SEQUENCE [LARGE SCALE GENOMIC DNA]</scope>
</reference>
<accession>A0AAV4N416</accession>
<dbReference type="EMBL" id="BPLR01002867">
    <property type="protein sequence ID" value="GIX78753.1"/>
    <property type="molecule type" value="Genomic_DNA"/>
</dbReference>
<sequence length="97" mass="11389">MYGLVHPLRSTFVTVPSLFQTILGGYSHNFLPAGDEEKSKPSNFLMDGSFSETEEFYQEDRVHKFLQPVGFMFNQFLEEKRFIEFRIIPSIFNDTRL</sequence>